<protein>
    <submittedName>
        <fullName evidence="1">Uncharacterized protein</fullName>
    </submittedName>
</protein>
<dbReference type="AlphaFoldDB" id="A0A0E9PW63"/>
<name>A0A0E9PW63_ANGAN</name>
<organism evidence="1">
    <name type="scientific">Anguilla anguilla</name>
    <name type="common">European freshwater eel</name>
    <name type="synonym">Muraena anguilla</name>
    <dbReference type="NCBI Taxonomy" id="7936"/>
    <lineage>
        <taxon>Eukaryota</taxon>
        <taxon>Metazoa</taxon>
        <taxon>Chordata</taxon>
        <taxon>Craniata</taxon>
        <taxon>Vertebrata</taxon>
        <taxon>Euteleostomi</taxon>
        <taxon>Actinopterygii</taxon>
        <taxon>Neopterygii</taxon>
        <taxon>Teleostei</taxon>
        <taxon>Anguilliformes</taxon>
        <taxon>Anguillidae</taxon>
        <taxon>Anguilla</taxon>
    </lineage>
</organism>
<dbReference type="EMBL" id="GBXM01100454">
    <property type="protein sequence ID" value="JAH08123.1"/>
    <property type="molecule type" value="Transcribed_RNA"/>
</dbReference>
<sequence>MTSCSGEIITVSPCLSWSRNGIFAWFSPASGVEMYFSTNYGNVNRVHFCDTVITVIL</sequence>
<reference evidence="1" key="1">
    <citation type="submission" date="2014-11" db="EMBL/GenBank/DDBJ databases">
        <authorList>
            <person name="Amaro Gonzalez C."/>
        </authorList>
    </citation>
    <scope>NUCLEOTIDE SEQUENCE</scope>
</reference>
<reference evidence="1" key="2">
    <citation type="journal article" date="2015" name="Fish Shellfish Immunol.">
        <title>Early steps in the European eel (Anguilla anguilla)-Vibrio vulnificus interaction in the gills: Role of the RtxA13 toxin.</title>
        <authorList>
            <person name="Callol A."/>
            <person name="Pajuelo D."/>
            <person name="Ebbesson L."/>
            <person name="Teles M."/>
            <person name="MacKenzie S."/>
            <person name="Amaro C."/>
        </authorList>
    </citation>
    <scope>NUCLEOTIDE SEQUENCE</scope>
</reference>
<proteinExistence type="predicted"/>
<evidence type="ECO:0000313" key="1">
    <source>
        <dbReference type="EMBL" id="JAH08123.1"/>
    </source>
</evidence>
<accession>A0A0E9PW63</accession>